<feature type="compositionally biased region" description="Basic and acidic residues" evidence="1">
    <location>
        <begin position="369"/>
        <end position="386"/>
    </location>
</feature>
<feature type="compositionally biased region" description="Polar residues" evidence="1">
    <location>
        <begin position="35"/>
        <end position="66"/>
    </location>
</feature>
<feature type="compositionally biased region" description="Low complexity" evidence="1">
    <location>
        <begin position="325"/>
        <end position="336"/>
    </location>
</feature>
<evidence type="ECO:0000313" key="3">
    <source>
        <dbReference type="Proteomes" id="UP000765509"/>
    </source>
</evidence>
<proteinExistence type="predicted"/>
<feature type="compositionally biased region" description="Basic and acidic residues" evidence="1">
    <location>
        <begin position="74"/>
        <end position="103"/>
    </location>
</feature>
<feature type="region of interest" description="Disordered" evidence="1">
    <location>
        <begin position="366"/>
        <end position="386"/>
    </location>
</feature>
<dbReference type="OrthoDB" id="2507825at2759"/>
<dbReference type="EMBL" id="AVOT02012633">
    <property type="protein sequence ID" value="MBW0494550.1"/>
    <property type="molecule type" value="Genomic_DNA"/>
</dbReference>
<dbReference type="Proteomes" id="UP000765509">
    <property type="component" value="Unassembled WGS sequence"/>
</dbReference>
<reference evidence="2" key="1">
    <citation type="submission" date="2021-03" db="EMBL/GenBank/DDBJ databases">
        <title>Draft genome sequence of rust myrtle Austropuccinia psidii MF-1, a brazilian biotype.</title>
        <authorList>
            <person name="Quecine M.C."/>
            <person name="Pachon D.M.R."/>
            <person name="Bonatelli M.L."/>
            <person name="Correr F.H."/>
            <person name="Franceschini L.M."/>
            <person name="Leite T.F."/>
            <person name="Margarido G.R.A."/>
            <person name="Almeida C.A."/>
            <person name="Ferrarezi J.A."/>
            <person name="Labate C.A."/>
        </authorList>
    </citation>
    <scope>NUCLEOTIDE SEQUENCE</scope>
    <source>
        <strain evidence="2">MF-1</strain>
    </source>
</reference>
<feature type="compositionally biased region" description="Polar residues" evidence="1">
    <location>
        <begin position="299"/>
        <end position="318"/>
    </location>
</feature>
<feature type="compositionally biased region" description="Polar residues" evidence="1">
    <location>
        <begin position="274"/>
        <end position="285"/>
    </location>
</feature>
<evidence type="ECO:0000256" key="1">
    <source>
        <dbReference type="SAM" id="MobiDB-lite"/>
    </source>
</evidence>
<dbReference type="AlphaFoldDB" id="A0A9Q3D2R4"/>
<feature type="region of interest" description="Disordered" evidence="1">
    <location>
        <begin position="21"/>
        <end position="103"/>
    </location>
</feature>
<sequence>MANLTPDSQLSAYERINRQLSGNQDQVDDFHLGQISPNLTNDNMEQTNSGQITSEINWEASPSETSTQRRKRRTSEEARLYRQQREHERMLKRQRRENDRVNAEAQRLKQVEQRLAQETTERNCKSRFFWNEDSTRQLLEMMRDLRNEFVNMDETTCGFIPWSRFFKTNENHKHDYNLLKDLSFETLERRYKALLAIYKNIKDSCDATGGGGLYIQLQRHHMTMEIFELLKEINQHNCGTNEVGFESGDLQTRANDDDGEINCEGMAVLTQSLRDQAGQSWSDNGESAPRDGVEDWADDSTNIQSQTEGSQTVGNIPGTSHRSNHNSVSQSSSVSRGTTRRDCTFMNNMNTNMQNVLSPLMLMLQQSQDRAEERDRMQRSRDDERQMLMREREEERRLQETQIRAKERRRNDQVNMYMMAMLSKMTGVPLDDPPSG</sequence>
<name>A0A9Q3D2R4_9BASI</name>
<feature type="region of interest" description="Disordered" evidence="1">
    <location>
        <begin position="274"/>
        <end position="342"/>
    </location>
</feature>
<comment type="caution">
    <text evidence="2">The sequence shown here is derived from an EMBL/GenBank/DDBJ whole genome shotgun (WGS) entry which is preliminary data.</text>
</comment>
<protein>
    <submittedName>
        <fullName evidence="2">Uncharacterized protein</fullName>
    </submittedName>
</protein>
<organism evidence="2 3">
    <name type="scientific">Austropuccinia psidii MF-1</name>
    <dbReference type="NCBI Taxonomy" id="1389203"/>
    <lineage>
        <taxon>Eukaryota</taxon>
        <taxon>Fungi</taxon>
        <taxon>Dikarya</taxon>
        <taxon>Basidiomycota</taxon>
        <taxon>Pucciniomycotina</taxon>
        <taxon>Pucciniomycetes</taxon>
        <taxon>Pucciniales</taxon>
        <taxon>Sphaerophragmiaceae</taxon>
        <taxon>Austropuccinia</taxon>
    </lineage>
</organism>
<evidence type="ECO:0000313" key="2">
    <source>
        <dbReference type="EMBL" id="MBW0494550.1"/>
    </source>
</evidence>
<gene>
    <name evidence="2" type="ORF">O181_034265</name>
</gene>
<accession>A0A9Q3D2R4</accession>
<keyword evidence="3" id="KW-1185">Reference proteome</keyword>